<dbReference type="InterPro" id="IPR036709">
    <property type="entry name" value="Autotransporte_beta_dom_sf"/>
</dbReference>
<dbReference type="EMBL" id="SACO01000003">
    <property type="protein sequence ID" value="RVU06427.1"/>
    <property type="molecule type" value="Genomic_DNA"/>
</dbReference>
<evidence type="ECO:0000256" key="1">
    <source>
        <dbReference type="SAM" id="SignalP"/>
    </source>
</evidence>
<feature type="signal peptide" evidence="1">
    <location>
        <begin position="1"/>
        <end position="19"/>
    </location>
</feature>
<dbReference type="Proteomes" id="UP000282837">
    <property type="component" value="Unassembled WGS sequence"/>
</dbReference>
<dbReference type="SUPFAM" id="SSF103515">
    <property type="entry name" value="Autotransporter"/>
    <property type="match status" value="1"/>
</dbReference>
<accession>A0A3S2VEZ6</accession>
<dbReference type="AlphaFoldDB" id="A0A3S2VEZ6"/>
<protein>
    <submittedName>
        <fullName evidence="2">Autotransporter outer membrane beta-barrel domain-containing protein</fullName>
    </submittedName>
</protein>
<dbReference type="RefSeq" id="WP_127707309.1">
    <property type="nucleotide sequence ID" value="NZ_SACO01000003.1"/>
</dbReference>
<gene>
    <name evidence="2" type="ORF">EOE18_06330</name>
</gene>
<dbReference type="Gene3D" id="2.40.128.130">
    <property type="entry name" value="Autotransporter beta-domain"/>
    <property type="match status" value="1"/>
</dbReference>
<name>A0A3S2VEZ6_9SPHN</name>
<keyword evidence="1" id="KW-0732">Signal</keyword>
<evidence type="ECO:0000313" key="2">
    <source>
        <dbReference type="EMBL" id="RVU06427.1"/>
    </source>
</evidence>
<proteinExistence type="predicted"/>
<keyword evidence="3" id="KW-1185">Reference proteome</keyword>
<dbReference type="OrthoDB" id="7496913at2"/>
<reference evidence="2 3" key="1">
    <citation type="submission" date="2019-01" db="EMBL/GenBank/DDBJ databases">
        <authorList>
            <person name="Chen W.-M."/>
        </authorList>
    </citation>
    <scope>NUCLEOTIDE SEQUENCE [LARGE SCALE GENOMIC DNA]</scope>
    <source>
        <strain evidence="2 3">FSY-9</strain>
    </source>
</reference>
<evidence type="ECO:0000313" key="3">
    <source>
        <dbReference type="Proteomes" id="UP000282837"/>
    </source>
</evidence>
<comment type="caution">
    <text evidence="2">The sequence shown here is derived from an EMBL/GenBank/DDBJ whole genome shotgun (WGS) entry which is preliminary data.</text>
</comment>
<feature type="chain" id="PRO_5018578360" evidence="1">
    <location>
        <begin position="20"/>
        <end position="311"/>
    </location>
</feature>
<sequence length="311" mass="33554">MIRSCLLLAAALSANPAFAQTTQTTANADVVSVPAATEQQAQIVPQAETTTVQQGPQWLAEVTSGYAKRDAGPSGLFAATALNRRFGRMYGRAALTAYRSTIEQIDTALPSTYLVGSVGTGGNFNNWVFDVWASWGWQHYGQIQTSQGPRRSNSTGSPYVSFGFDAGKILPLGKGFYLTPTVGGTYAHDRLLRPSPNVEFWPDYESREIAWTGMASMRLDKAFGSNRQHYVGVGASWRVTNNGLSVLVVPPMDSEDQSFSTRHYADGWGEITGNAGFRLTPSLRLELTATRSMKALAGNATTASGGFRLAF</sequence>
<organism evidence="2 3">
    <name type="scientific">Novosphingobium umbonatum</name>
    <dbReference type="NCBI Taxonomy" id="1908524"/>
    <lineage>
        <taxon>Bacteria</taxon>
        <taxon>Pseudomonadati</taxon>
        <taxon>Pseudomonadota</taxon>
        <taxon>Alphaproteobacteria</taxon>
        <taxon>Sphingomonadales</taxon>
        <taxon>Sphingomonadaceae</taxon>
        <taxon>Novosphingobium</taxon>
    </lineage>
</organism>